<sequence>MAIQQYPLDKTFLVAAWLEAILYGIYFCLFWFSVYISIRGRRMKSQNSIMFFTSIAMFIIATMHIALNGYRAITGYVDFASTPGGPVAFVGLISSWHHITKDVLYTCQSILGDAMAVYRCWILWNRDYKFVLLPFCLLLMSAVSGSMVTILFATSDPNASIFDSRLTDWITVFTSIAVAQNVLTTGLMAFRLWNTERNSSQIRVGRGVFLPILRILVESAALYLFVEILMLTFYQANYNPQYIVLETITPVVGITFVLITIRIVLRSQQSSQESEVHDLHATVGSMPIRRRIAVNITTRMDDGADGKMSPV</sequence>
<organism evidence="2 3">
    <name type="scientific">Mycena venus</name>
    <dbReference type="NCBI Taxonomy" id="2733690"/>
    <lineage>
        <taxon>Eukaryota</taxon>
        <taxon>Fungi</taxon>
        <taxon>Dikarya</taxon>
        <taxon>Basidiomycota</taxon>
        <taxon>Agaricomycotina</taxon>
        <taxon>Agaricomycetes</taxon>
        <taxon>Agaricomycetidae</taxon>
        <taxon>Agaricales</taxon>
        <taxon>Marasmiineae</taxon>
        <taxon>Mycenaceae</taxon>
        <taxon>Mycena</taxon>
    </lineage>
</organism>
<protein>
    <submittedName>
        <fullName evidence="2">Uncharacterized protein</fullName>
    </submittedName>
</protein>
<dbReference type="Proteomes" id="UP000620124">
    <property type="component" value="Unassembled WGS sequence"/>
</dbReference>
<comment type="caution">
    <text evidence="2">The sequence shown here is derived from an EMBL/GenBank/DDBJ whole genome shotgun (WGS) entry which is preliminary data.</text>
</comment>
<feature type="transmembrane region" description="Helical" evidence="1">
    <location>
        <begin position="242"/>
        <end position="265"/>
    </location>
</feature>
<evidence type="ECO:0000313" key="2">
    <source>
        <dbReference type="EMBL" id="KAF7359635.1"/>
    </source>
</evidence>
<name>A0A8H7D303_9AGAR</name>
<evidence type="ECO:0000256" key="1">
    <source>
        <dbReference type="SAM" id="Phobius"/>
    </source>
</evidence>
<reference evidence="2" key="1">
    <citation type="submission" date="2020-05" db="EMBL/GenBank/DDBJ databases">
        <title>Mycena genomes resolve the evolution of fungal bioluminescence.</title>
        <authorList>
            <person name="Tsai I.J."/>
        </authorList>
    </citation>
    <scope>NUCLEOTIDE SEQUENCE</scope>
    <source>
        <strain evidence="2">CCC161011</strain>
    </source>
</reference>
<feature type="transmembrane region" description="Helical" evidence="1">
    <location>
        <begin position="215"/>
        <end position="236"/>
    </location>
</feature>
<feature type="transmembrane region" description="Helical" evidence="1">
    <location>
        <begin position="131"/>
        <end position="152"/>
    </location>
</feature>
<accession>A0A8H7D303</accession>
<keyword evidence="1" id="KW-0472">Membrane</keyword>
<dbReference type="AlphaFoldDB" id="A0A8H7D303"/>
<evidence type="ECO:0000313" key="3">
    <source>
        <dbReference type="Proteomes" id="UP000620124"/>
    </source>
</evidence>
<keyword evidence="1" id="KW-1133">Transmembrane helix</keyword>
<feature type="transmembrane region" description="Helical" evidence="1">
    <location>
        <begin position="12"/>
        <end position="36"/>
    </location>
</feature>
<proteinExistence type="predicted"/>
<keyword evidence="3" id="KW-1185">Reference proteome</keyword>
<dbReference type="OrthoDB" id="3354175at2759"/>
<feature type="transmembrane region" description="Helical" evidence="1">
    <location>
        <begin position="48"/>
        <end position="67"/>
    </location>
</feature>
<gene>
    <name evidence="2" type="ORF">MVEN_00687400</name>
</gene>
<dbReference type="EMBL" id="JACAZI010000005">
    <property type="protein sequence ID" value="KAF7359635.1"/>
    <property type="molecule type" value="Genomic_DNA"/>
</dbReference>
<feature type="transmembrane region" description="Helical" evidence="1">
    <location>
        <begin position="172"/>
        <end position="194"/>
    </location>
</feature>
<keyword evidence="1" id="KW-0812">Transmembrane</keyword>